<keyword evidence="2" id="KW-0539">Nucleus</keyword>
<feature type="DNA-binding region" description="HMG box" evidence="2">
    <location>
        <begin position="97"/>
        <end position="175"/>
    </location>
</feature>
<dbReference type="InterPro" id="IPR050342">
    <property type="entry name" value="HMGB"/>
</dbReference>
<evidence type="ECO:0000256" key="1">
    <source>
        <dbReference type="ARBA" id="ARBA00023125"/>
    </source>
</evidence>
<sequence>MLSLMGSTRATFGLARTLRVPLYTPVSTFITASHVSYANTKAATRTKKSTKATTKTSTRSKNTAAKPKKATPAKKDKPWERRDEKTGELLPLPYDRKPTKRPRFLIYFMERLEQVREKPEFQMTNRDGKSVFDIRSAATTIGAEWKQLSDSERSRIDKLYEEHVKKYEKDLQAWQKSLTPDEIQRQNQFFAYQRKQGKKAVPRNISGPDQPKRPLSAFFLFTQHLREQGEANTMPVTEFAREAGAKWKALSAKEKEPYEEKARASKEEYLQRMEEFKTA</sequence>
<dbReference type="SUPFAM" id="SSF47095">
    <property type="entry name" value="HMG-box"/>
    <property type="match status" value="2"/>
</dbReference>
<dbReference type="GO" id="GO:0003677">
    <property type="term" value="F:DNA binding"/>
    <property type="evidence" value="ECO:0007669"/>
    <property type="project" value="UniProtKB-UniRule"/>
</dbReference>
<feature type="domain" description="HMG box" evidence="4">
    <location>
        <begin position="97"/>
        <end position="175"/>
    </location>
</feature>
<dbReference type="GO" id="GO:0005634">
    <property type="term" value="C:nucleus"/>
    <property type="evidence" value="ECO:0007669"/>
    <property type="project" value="UniProtKB-UniRule"/>
</dbReference>
<evidence type="ECO:0000259" key="4">
    <source>
        <dbReference type="PROSITE" id="PS50118"/>
    </source>
</evidence>
<dbReference type="PANTHER" id="PTHR48112">
    <property type="entry name" value="HIGH MOBILITY GROUP PROTEIN DSP1"/>
    <property type="match status" value="1"/>
</dbReference>
<dbReference type="InterPro" id="IPR036910">
    <property type="entry name" value="HMG_box_dom_sf"/>
</dbReference>
<feature type="compositionally biased region" description="Low complexity" evidence="3">
    <location>
        <begin position="51"/>
        <end position="65"/>
    </location>
</feature>
<dbReference type="SMART" id="SM00398">
    <property type="entry name" value="HMG"/>
    <property type="match status" value="2"/>
</dbReference>
<dbReference type="PROSITE" id="PS50118">
    <property type="entry name" value="HMG_BOX_2"/>
    <property type="match status" value="2"/>
</dbReference>
<comment type="caution">
    <text evidence="5">The sequence shown here is derived from an EMBL/GenBank/DDBJ whole genome shotgun (WGS) entry which is preliminary data.</text>
</comment>
<evidence type="ECO:0000256" key="3">
    <source>
        <dbReference type="SAM" id="MobiDB-lite"/>
    </source>
</evidence>
<proteinExistence type="predicted"/>
<dbReference type="Pfam" id="PF00505">
    <property type="entry name" value="HMG_box"/>
    <property type="match status" value="1"/>
</dbReference>
<protein>
    <recommendedName>
        <fullName evidence="4">HMG box domain-containing protein</fullName>
    </recommendedName>
</protein>
<dbReference type="Gene3D" id="1.10.30.10">
    <property type="entry name" value="High mobility group box domain"/>
    <property type="match status" value="2"/>
</dbReference>
<gene>
    <name evidence="5" type="ORF">Malapachy_2882</name>
</gene>
<dbReference type="OrthoDB" id="5550281at2759"/>
<evidence type="ECO:0000256" key="2">
    <source>
        <dbReference type="PROSITE-ProRule" id="PRU00267"/>
    </source>
</evidence>
<dbReference type="PANTHER" id="PTHR48112:SF22">
    <property type="entry name" value="MITOCHONDRIAL TRANSCRIPTION FACTOR A, ISOFORM B"/>
    <property type="match status" value="1"/>
</dbReference>
<organism evidence="5 6">
    <name type="scientific">Malassezia pachydermatis</name>
    <dbReference type="NCBI Taxonomy" id="77020"/>
    <lineage>
        <taxon>Eukaryota</taxon>
        <taxon>Fungi</taxon>
        <taxon>Dikarya</taxon>
        <taxon>Basidiomycota</taxon>
        <taxon>Ustilaginomycotina</taxon>
        <taxon>Malasseziomycetes</taxon>
        <taxon>Malasseziales</taxon>
        <taxon>Malasseziaceae</taxon>
        <taxon>Malassezia</taxon>
    </lineage>
</organism>
<accession>A0A0M9VMP8</accession>
<dbReference type="STRING" id="77020.A0A0M9VMP8"/>
<feature type="DNA-binding region" description="HMG box" evidence="2">
    <location>
        <begin position="211"/>
        <end position="277"/>
    </location>
</feature>
<keyword evidence="1 2" id="KW-0238">DNA-binding</keyword>
<dbReference type="GeneID" id="28729244"/>
<dbReference type="AlphaFoldDB" id="A0A0M9VMP8"/>
<keyword evidence="6" id="KW-1185">Reference proteome</keyword>
<name>A0A0M9VMP8_9BASI</name>
<dbReference type="InterPro" id="IPR009071">
    <property type="entry name" value="HMG_box_dom"/>
</dbReference>
<dbReference type="VEuPathDB" id="FungiDB:Malapachy_2882"/>
<dbReference type="Proteomes" id="UP000037751">
    <property type="component" value="Unassembled WGS sequence"/>
</dbReference>
<evidence type="ECO:0000313" key="5">
    <source>
        <dbReference type="EMBL" id="KOS12489.1"/>
    </source>
</evidence>
<feature type="compositionally biased region" description="Basic and acidic residues" evidence="3">
    <location>
        <begin position="73"/>
        <end position="87"/>
    </location>
</feature>
<dbReference type="EMBL" id="LGAV01000012">
    <property type="protein sequence ID" value="KOS12489.1"/>
    <property type="molecule type" value="Genomic_DNA"/>
</dbReference>
<feature type="domain" description="HMG box" evidence="4">
    <location>
        <begin position="211"/>
        <end position="277"/>
    </location>
</feature>
<evidence type="ECO:0000313" key="6">
    <source>
        <dbReference type="Proteomes" id="UP000037751"/>
    </source>
</evidence>
<reference evidence="5 6" key="1">
    <citation type="submission" date="2015-07" db="EMBL/GenBank/DDBJ databases">
        <title>Draft Genome Sequence of Malassezia furfur CBS1878 and Malassezia pachydermatis CBS1879.</title>
        <authorList>
            <person name="Triana S."/>
            <person name="Ohm R."/>
            <person name="Gonzalez A."/>
            <person name="DeCock H."/>
            <person name="Restrepo S."/>
            <person name="Celis A."/>
        </authorList>
    </citation>
    <scope>NUCLEOTIDE SEQUENCE [LARGE SCALE GENOMIC DNA]</scope>
    <source>
        <strain evidence="5 6">CBS 1879</strain>
    </source>
</reference>
<feature type="region of interest" description="Disordered" evidence="3">
    <location>
        <begin position="40"/>
        <end position="94"/>
    </location>
</feature>
<dbReference type="RefSeq" id="XP_017990121.1">
    <property type="nucleotide sequence ID" value="XM_018137368.1"/>
</dbReference>